<dbReference type="CDD" id="cd01283">
    <property type="entry name" value="cytidine_deaminase"/>
    <property type="match status" value="1"/>
</dbReference>
<dbReference type="RefSeq" id="WP_255391612.1">
    <property type="nucleotide sequence ID" value="NZ_CP101509.1"/>
</dbReference>
<protein>
    <submittedName>
        <fullName evidence="1">Cytidine deaminase</fullName>
        <ecNumber evidence="1">3.5.4.5</ecNumber>
    </submittedName>
</protein>
<keyword evidence="2" id="KW-1185">Reference proteome</keyword>
<dbReference type="EC" id="3.5.4.5" evidence="1"/>
<reference evidence="1" key="1">
    <citation type="submission" date="2022-07" db="EMBL/GenBank/DDBJ databases">
        <title>Genome sequencing of Photobacterium atrarenae GJH2-4.</title>
        <authorList>
            <person name="Park S.-J."/>
        </authorList>
    </citation>
    <scope>NUCLEOTIDE SEQUENCE</scope>
    <source>
        <strain evidence="1">GJH2-4</strain>
    </source>
</reference>
<dbReference type="SUPFAM" id="SSF53927">
    <property type="entry name" value="Cytidine deaminase-like"/>
    <property type="match status" value="1"/>
</dbReference>
<proteinExistence type="predicted"/>
<dbReference type="Proteomes" id="UP001057998">
    <property type="component" value="Chromosome 2"/>
</dbReference>
<dbReference type="Gene3D" id="3.40.140.10">
    <property type="entry name" value="Cytidine Deaminase, domain 2"/>
    <property type="match status" value="1"/>
</dbReference>
<dbReference type="NCBIfam" id="NF006155">
    <property type="entry name" value="PRK08298.1"/>
    <property type="match status" value="1"/>
</dbReference>
<accession>A0ABY5GNB7</accession>
<sequence>MENLKVQKSSDTCQIEKDLYGAAVQLIESRYPAGWGGAAAVRTASGKILTSIAPDVKNDALSLCMEVGAYLEAHKLNEAVTHSLCLCREDEQSEFLILSPCGVCQERLVHWGGDVKAAISTKGNDLVFKTIRELMPHHWSLVNGEVL</sequence>
<dbReference type="GO" id="GO:0004126">
    <property type="term" value="F:cytidine deaminase activity"/>
    <property type="evidence" value="ECO:0007669"/>
    <property type="project" value="UniProtKB-EC"/>
</dbReference>
<evidence type="ECO:0000313" key="1">
    <source>
        <dbReference type="EMBL" id="UTV30266.1"/>
    </source>
</evidence>
<name>A0ABY5GNB7_9GAMM</name>
<keyword evidence="1" id="KW-0378">Hydrolase</keyword>
<evidence type="ECO:0000313" key="2">
    <source>
        <dbReference type="Proteomes" id="UP001057998"/>
    </source>
</evidence>
<gene>
    <name evidence="1" type="ORF">NNL38_16950</name>
</gene>
<dbReference type="InterPro" id="IPR016193">
    <property type="entry name" value="Cytidine_deaminase-like"/>
</dbReference>
<dbReference type="EMBL" id="CP101509">
    <property type="protein sequence ID" value="UTV30266.1"/>
    <property type="molecule type" value="Genomic_DNA"/>
</dbReference>
<organism evidence="1 2">
    <name type="scientific">Photobacterium atrarenae</name>
    <dbReference type="NCBI Taxonomy" id="865757"/>
    <lineage>
        <taxon>Bacteria</taxon>
        <taxon>Pseudomonadati</taxon>
        <taxon>Pseudomonadota</taxon>
        <taxon>Gammaproteobacteria</taxon>
        <taxon>Vibrionales</taxon>
        <taxon>Vibrionaceae</taxon>
        <taxon>Photobacterium</taxon>
    </lineage>
</organism>